<feature type="region of interest" description="Disordered" evidence="1">
    <location>
        <begin position="108"/>
        <end position="137"/>
    </location>
</feature>
<reference evidence="2" key="1">
    <citation type="submission" date="2006-12" db="EMBL/GenBank/DDBJ databases">
        <title>Complete sequence of Mycobacterium vanbaalenii PYR-1.</title>
        <authorList>
            <consortium name="US DOE Joint Genome Institute"/>
            <person name="Copeland A."/>
            <person name="Lucas S."/>
            <person name="Lapidus A."/>
            <person name="Barry K."/>
            <person name="Detter J.C."/>
            <person name="Glavina del Rio T."/>
            <person name="Hammon N."/>
            <person name="Israni S."/>
            <person name="Dalin E."/>
            <person name="Tice H."/>
            <person name="Pitluck S."/>
            <person name="Singan V."/>
            <person name="Schmutz J."/>
            <person name="Larimer F."/>
            <person name="Land M."/>
            <person name="Hauser L."/>
            <person name="Kyrpides N."/>
            <person name="Anderson I.J."/>
            <person name="Miller C."/>
            <person name="Richardson P."/>
        </authorList>
    </citation>
    <scope>NUCLEOTIDE SEQUENCE [LARGE SCALE GENOMIC DNA]</scope>
    <source>
        <strain evidence="2">PYR-1</strain>
    </source>
</reference>
<evidence type="ECO:0000256" key="1">
    <source>
        <dbReference type="SAM" id="MobiDB-lite"/>
    </source>
</evidence>
<name>A1TDA1_MYCVP</name>
<dbReference type="HOGENOM" id="CLU_672365_0_0_11"/>
<evidence type="ECO:0000313" key="3">
    <source>
        <dbReference type="Proteomes" id="UP000009159"/>
    </source>
</evidence>
<feature type="compositionally biased region" description="Low complexity" evidence="1">
    <location>
        <begin position="40"/>
        <end position="59"/>
    </location>
</feature>
<dbReference type="KEGG" id="mva:Mvan_4375"/>
<dbReference type="EMBL" id="CP000511">
    <property type="protein sequence ID" value="ABM15151.1"/>
    <property type="molecule type" value="Genomic_DNA"/>
</dbReference>
<organism evidence="2 3">
    <name type="scientific">Mycolicibacterium vanbaalenii (strain DSM 7251 / JCM 13017 / BCRC 16820 / KCTC 9966 / NRRL B-24157 / PYR-1)</name>
    <name type="common">Mycobacterium vanbaalenii</name>
    <dbReference type="NCBI Taxonomy" id="350058"/>
    <lineage>
        <taxon>Bacteria</taxon>
        <taxon>Bacillati</taxon>
        <taxon>Actinomycetota</taxon>
        <taxon>Actinomycetes</taxon>
        <taxon>Mycobacteriales</taxon>
        <taxon>Mycobacteriaceae</taxon>
        <taxon>Mycolicibacterium</taxon>
    </lineage>
</organism>
<feature type="compositionally biased region" description="Low complexity" evidence="1">
    <location>
        <begin position="108"/>
        <end position="128"/>
    </location>
</feature>
<sequence length="409" mass="40408">MASLPVAAPAGSAEAAMVALSVSGSSSWFLAAGRSDGWLSTGSRASSSSGPSATSAWASVPASGSGAPGPVSAVCTGSSSACDCSTAAPMLRSAVSTDSAMTVPAATRRPASARAAAPTARAGSPVAASSRANASGVSNTADSTWLKAGKTTAATMLVASTTATCSTPRGRTVGVGLATIGALRAANVSSRAVSSALTTPGSPSAAAGRTLSRPTTPTWKAFSARGATMVPSARIAAWAAAFVGPVTDAAAAPNARSRSPDPEAVTKVTGACTVVTAAVTAVSTSSGQMIAQYRIWLPTKLVMSPPGGTVVAARWTSRDTPGGGGGEVAIGTTGSAAAAVSPRTATPLLMTWRRWSARFIGPPRSTVCRGHERRARSVHCGCVFKYSSTGICVVDAYPTGRMTSPAVEL</sequence>
<dbReference type="Proteomes" id="UP000009159">
    <property type="component" value="Chromosome"/>
</dbReference>
<gene>
    <name evidence="2" type="ordered locus">Mvan_4375</name>
</gene>
<keyword evidence="3" id="KW-1185">Reference proteome</keyword>
<evidence type="ECO:0000313" key="2">
    <source>
        <dbReference type="EMBL" id="ABM15151.1"/>
    </source>
</evidence>
<accession>A1TDA1</accession>
<dbReference type="AlphaFoldDB" id="A1TDA1"/>
<proteinExistence type="predicted"/>
<feature type="region of interest" description="Disordered" evidence="1">
    <location>
        <begin position="40"/>
        <end position="70"/>
    </location>
</feature>
<protein>
    <submittedName>
        <fullName evidence="2">Uncharacterized protein</fullName>
    </submittedName>
</protein>